<comment type="caution">
    <text evidence="2">The sequence shown here is derived from an EMBL/GenBank/DDBJ whole genome shotgun (WGS) entry which is preliminary data.</text>
</comment>
<gene>
    <name evidence="2" type="ORF">ACFOND_12425</name>
</gene>
<dbReference type="Proteomes" id="UP001595710">
    <property type="component" value="Unassembled WGS sequence"/>
</dbReference>
<name>A0ABV7WTA2_9GAMM</name>
<dbReference type="Gene3D" id="2.30.30.40">
    <property type="entry name" value="SH3 Domains"/>
    <property type="match status" value="1"/>
</dbReference>
<sequence length="188" mass="20001">MSVEQLLIERSGNTCELCKASDALKAFEVDGSSNIGADSHVFLCAVCHLQASGNEALDPHHFTCLNDAMWAPIPAVQVLSWRLLTQLSSESYATNALDMLYLEDDVLAWAKAGLPDDDAEPTLDANGAVLAGGDTVTLIKDLDVKGAGFTAKRGTMVRGISLTDNPKHLEGRVNGTRVVLVAAFCKKA</sequence>
<evidence type="ECO:0000259" key="1">
    <source>
        <dbReference type="SMART" id="SM00782"/>
    </source>
</evidence>
<proteinExistence type="predicted"/>
<dbReference type="RefSeq" id="WP_290283309.1">
    <property type="nucleotide sequence ID" value="NZ_JAUFQI010000001.1"/>
</dbReference>
<evidence type="ECO:0000313" key="3">
    <source>
        <dbReference type="Proteomes" id="UP001595710"/>
    </source>
</evidence>
<keyword evidence="3" id="KW-1185">Reference proteome</keyword>
<dbReference type="InterPro" id="IPR013991">
    <property type="entry name" value="PhnaA_N_proteobac"/>
</dbReference>
<dbReference type="SMART" id="SM00782">
    <property type="entry name" value="PhnA_Zn_Ribbon"/>
    <property type="match status" value="1"/>
</dbReference>
<organism evidence="2 3">
    <name type="scientific">Reinekea marina</name>
    <dbReference type="NCBI Taxonomy" id="1310421"/>
    <lineage>
        <taxon>Bacteria</taxon>
        <taxon>Pseudomonadati</taxon>
        <taxon>Pseudomonadota</taxon>
        <taxon>Gammaproteobacteria</taxon>
        <taxon>Oceanospirillales</taxon>
        <taxon>Saccharospirillaceae</taxon>
        <taxon>Reinekea</taxon>
    </lineage>
</organism>
<dbReference type="Pfam" id="PF03831">
    <property type="entry name" value="YjdM"/>
    <property type="match status" value="1"/>
</dbReference>
<evidence type="ECO:0000313" key="2">
    <source>
        <dbReference type="EMBL" id="MFC3702447.1"/>
    </source>
</evidence>
<reference evidence="3" key="1">
    <citation type="journal article" date="2019" name="Int. J. Syst. Evol. Microbiol.">
        <title>The Global Catalogue of Microorganisms (GCM) 10K type strain sequencing project: providing services to taxonomists for standard genome sequencing and annotation.</title>
        <authorList>
            <consortium name="The Broad Institute Genomics Platform"/>
            <consortium name="The Broad Institute Genome Sequencing Center for Infectious Disease"/>
            <person name="Wu L."/>
            <person name="Ma J."/>
        </authorList>
    </citation>
    <scope>NUCLEOTIDE SEQUENCE [LARGE SCALE GENOMIC DNA]</scope>
    <source>
        <strain evidence="3">CECT 8288</strain>
    </source>
</reference>
<feature type="domain" description="PhnA protein N-terminal proteobacterial" evidence="1">
    <location>
        <begin position="6"/>
        <end position="52"/>
    </location>
</feature>
<dbReference type="InterPro" id="IPR013988">
    <property type="entry name" value="YjdM_C"/>
</dbReference>
<accession>A0ABV7WTA2</accession>
<protein>
    <submittedName>
        <fullName evidence="2">PhnA domain-containing protein</fullName>
    </submittedName>
</protein>
<dbReference type="SUPFAM" id="SSF82057">
    <property type="entry name" value="Prokaryotic SH3-related domain"/>
    <property type="match status" value="1"/>
</dbReference>
<dbReference type="EMBL" id="JBHRYN010000012">
    <property type="protein sequence ID" value="MFC3702447.1"/>
    <property type="molecule type" value="Genomic_DNA"/>
</dbReference>